<protein>
    <submittedName>
        <fullName evidence="3">Uncharacterized protein</fullName>
    </submittedName>
</protein>
<reference evidence="1" key="2">
    <citation type="submission" date="2022-11" db="EMBL/GenBank/DDBJ databases">
        <title>Temperate bacteriophages infecting mucin-degrading bacterium Ruminococcus gnavus from the human gut.</title>
        <authorList>
            <person name="Buttimer C."/>
        </authorList>
    </citation>
    <scope>NUCLEOTIDE SEQUENCE</scope>
    <source>
        <strain evidence="1">CCUG 49994</strain>
    </source>
</reference>
<evidence type="ECO:0000313" key="3">
    <source>
        <dbReference type="EMBL" id="VYU24537.1"/>
    </source>
</evidence>
<accession>A0A6N3DFL8</accession>
<gene>
    <name evidence="1" type="ORF">OZZ17_10255</name>
    <name evidence="2" type="ORF">PNU63_12765</name>
    <name evidence="3" type="ORF">RGLFYP36_00952</name>
</gene>
<organism evidence="3">
    <name type="scientific">Mediterraneibacter gnavus</name>
    <name type="common">Ruminococcus gnavus</name>
    <dbReference type="NCBI Taxonomy" id="33038"/>
    <lineage>
        <taxon>Bacteria</taxon>
        <taxon>Bacillati</taxon>
        <taxon>Bacillota</taxon>
        <taxon>Clostridia</taxon>
        <taxon>Lachnospirales</taxon>
        <taxon>Lachnospiraceae</taxon>
        <taxon>Mediterraneibacter</taxon>
    </lineage>
</organism>
<dbReference type="Proteomes" id="UP001079535">
    <property type="component" value="Unassembled WGS sequence"/>
</dbReference>
<sequence length="61" mass="6873">MEIVIASVICSIIASIATSLIIARESLNIMRDEADRVFKMNLNFVRDVVNMLADRFGTTRK</sequence>
<dbReference type="AlphaFoldDB" id="A0A6N3DFL8"/>
<dbReference type="RefSeq" id="WP_156734202.1">
    <property type="nucleotide sequence ID" value="NZ_CACRUU010000075.1"/>
</dbReference>
<dbReference type="EMBL" id="JAQMLR010000014">
    <property type="protein sequence ID" value="MDB8739633.1"/>
    <property type="molecule type" value="Genomic_DNA"/>
</dbReference>
<name>A0A6N3DFL8_MEDGN</name>
<dbReference type="EMBL" id="CACRUU010000075">
    <property type="protein sequence ID" value="VYU24537.1"/>
    <property type="molecule type" value="Genomic_DNA"/>
</dbReference>
<reference evidence="2" key="3">
    <citation type="submission" date="2023-01" db="EMBL/GenBank/DDBJ databases">
        <title>Human gut microbiome strain richness.</title>
        <authorList>
            <person name="Chen-Liaw A."/>
        </authorList>
    </citation>
    <scope>NUCLEOTIDE SEQUENCE</scope>
    <source>
        <strain evidence="2">1001217st1_A9_1001217B_191108</strain>
    </source>
</reference>
<proteinExistence type="predicted"/>
<reference evidence="3" key="1">
    <citation type="submission" date="2019-11" db="EMBL/GenBank/DDBJ databases">
        <authorList>
            <person name="Feng L."/>
        </authorList>
    </citation>
    <scope>NUCLEOTIDE SEQUENCE</scope>
    <source>
        <strain evidence="3">RgnavusLFYP36</strain>
    </source>
</reference>
<dbReference type="Proteomes" id="UP001211731">
    <property type="component" value="Unassembled WGS sequence"/>
</dbReference>
<evidence type="ECO:0000313" key="2">
    <source>
        <dbReference type="EMBL" id="MDB8739633.1"/>
    </source>
</evidence>
<evidence type="ECO:0000313" key="1">
    <source>
        <dbReference type="EMBL" id="MCZ0667923.1"/>
    </source>
</evidence>
<dbReference type="EMBL" id="JAPRAY010000013">
    <property type="protein sequence ID" value="MCZ0667923.1"/>
    <property type="molecule type" value="Genomic_DNA"/>
</dbReference>